<accession>A0ACB8FUR0</accession>
<comment type="caution">
    <text evidence="1">The sequence shown here is derived from an EMBL/GenBank/DDBJ whole genome shotgun (WGS) entry which is preliminary data.</text>
</comment>
<organism evidence="1 2">
    <name type="scientific">Sphaerodactylus townsendi</name>
    <dbReference type="NCBI Taxonomy" id="933632"/>
    <lineage>
        <taxon>Eukaryota</taxon>
        <taxon>Metazoa</taxon>
        <taxon>Chordata</taxon>
        <taxon>Craniata</taxon>
        <taxon>Vertebrata</taxon>
        <taxon>Euteleostomi</taxon>
        <taxon>Lepidosauria</taxon>
        <taxon>Squamata</taxon>
        <taxon>Bifurcata</taxon>
        <taxon>Gekkota</taxon>
        <taxon>Sphaerodactylidae</taxon>
        <taxon>Sphaerodactylus</taxon>
    </lineage>
</organism>
<dbReference type="Proteomes" id="UP000827872">
    <property type="component" value="Linkage Group LG11"/>
</dbReference>
<name>A0ACB8FUR0_9SAUR</name>
<evidence type="ECO:0000313" key="2">
    <source>
        <dbReference type="Proteomes" id="UP000827872"/>
    </source>
</evidence>
<dbReference type="EMBL" id="CM037624">
    <property type="protein sequence ID" value="KAH8010855.1"/>
    <property type="molecule type" value="Genomic_DNA"/>
</dbReference>
<gene>
    <name evidence="1" type="ORF">K3G42_015310</name>
</gene>
<evidence type="ECO:0000313" key="1">
    <source>
        <dbReference type="EMBL" id="KAH8010855.1"/>
    </source>
</evidence>
<reference evidence="1" key="1">
    <citation type="submission" date="2021-08" db="EMBL/GenBank/DDBJ databases">
        <title>The first chromosome-level gecko genome reveals the dynamic sex chromosomes of Neotropical dwarf geckos (Sphaerodactylidae: Sphaerodactylus).</title>
        <authorList>
            <person name="Pinto B.J."/>
            <person name="Keating S.E."/>
            <person name="Gamble T."/>
        </authorList>
    </citation>
    <scope>NUCLEOTIDE SEQUENCE</scope>
    <source>
        <strain evidence="1">TG3544</strain>
    </source>
</reference>
<sequence length="300" mass="32533">MTGIAAASFFSNTCRFGGCGLHFPTLADLIEHIEDNHIGRQARGWVCWVCEGGGRQRRPRSAAASHMQASNVGCGRERRLSLHGQPKSTRTLRRRRRTGPARRLPAAASAPAVAVRAAGRDRHQRRHGGHSASSCSRRLQRLLRPVSAVARGGGENGALPGLALPAGRPQLASRRRPQAGRTHWACRAPAAGVEQEGQELPGEEGSARRAGAVQRAKSPLRGVGWAPRTWRRSPALLALRICKPAGPLNREDACHSLGTRWSPVAHRFPALRRMQYEASDPYQQVLNGDAGEAQLMMPSQ</sequence>
<protein>
    <submittedName>
        <fullName evidence="1">Uncharacterized protein</fullName>
    </submittedName>
</protein>
<proteinExistence type="predicted"/>
<keyword evidence="2" id="KW-1185">Reference proteome</keyword>